<proteinExistence type="predicted"/>
<protein>
    <submittedName>
        <fullName evidence="1">Uncharacterized protein</fullName>
    </submittedName>
</protein>
<organism evidence="1">
    <name type="scientific">Rhizophora mucronata</name>
    <name type="common">Asiatic mangrove</name>
    <dbReference type="NCBI Taxonomy" id="61149"/>
    <lineage>
        <taxon>Eukaryota</taxon>
        <taxon>Viridiplantae</taxon>
        <taxon>Streptophyta</taxon>
        <taxon>Embryophyta</taxon>
        <taxon>Tracheophyta</taxon>
        <taxon>Spermatophyta</taxon>
        <taxon>Magnoliopsida</taxon>
        <taxon>eudicotyledons</taxon>
        <taxon>Gunneridae</taxon>
        <taxon>Pentapetalae</taxon>
        <taxon>rosids</taxon>
        <taxon>fabids</taxon>
        <taxon>Malpighiales</taxon>
        <taxon>Rhizophoraceae</taxon>
        <taxon>Rhizophora</taxon>
    </lineage>
</organism>
<name>A0A2P2R2S4_RHIMU</name>
<evidence type="ECO:0000313" key="1">
    <source>
        <dbReference type="EMBL" id="MBX73543.1"/>
    </source>
</evidence>
<reference evidence="1" key="1">
    <citation type="submission" date="2018-02" db="EMBL/GenBank/DDBJ databases">
        <title>Rhizophora mucronata_Transcriptome.</title>
        <authorList>
            <person name="Meera S.P."/>
            <person name="Sreeshan A."/>
            <person name="Augustine A."/>
        </authorList>
    </citation>
    <scope>NUCLEOTIDE SEQUENCE</scope>
    <source>
        <tissue evidence="1">Leaf</tissue>
    </source>
</reference>
<dbReference type="EMBL" id="GGEC01093059">
    <property type="protein sequence ID" value="MBX73543.1"/>
    <property type="molecule type" value="Transcribed_RNA"/>
</dbReference>
<accession>A0A2P2R2S4</accession>
<sequence length="11" mass="1359">MKKMVKDKYTS</sequence>